<evidence type="ECO:0000256" key="3">
    <source>
        <dbReference type="ARBA" id="ARBA00023125"/>
    </source>
</evidence>
<dbReference type="InterPro" id="IPR001005">
    <property type="entry name" value="SANT/Myb"/>
</dbReference>
<dbReference type="NCBIfam" id="TIGR01557">
    <property type="entry name" value="myb_SHAQKYF"/>
    <property type="match status" value="1"/>
</dbReference>
<dbReference type="InterPro" id="IPR009057">
    <property type="entry name" value="Homeodomain-like_sf"/>
</dbReference>
<feature type="region of interest" description="Disordered" evidence="6">
    <location>
        <begin position="126"/>
        <end position="145"/>
    </location>
</feature>
<dbReference type="PROSITE" id="PS51294">
    <property type="entry name" value="HTH_MYB"/>
    <property type="match status" value="1"/>
</dbReference>
<keyword evidence="2" id="KW-0805">Transcription regulation</keyword>
<dbReference type="InterPro" id="IPR006447">
    <property type="entry name" value="Myb_dom_plants"/>
</dbReference>
<dbReference type="Proteomes" id="UP000504608">
    <property type="component" value="Unplaced"/>
</dbReference>
<dbReference type="GO" id="GO:0003700">
    <property type="term" value="F:DNA-binding transcription factor activity"/>
    <property type="evidence" value="ECO:0007669"/>
    <property type="project" value="InterPro"/>
</dbReference>
<dbReference type="AlphaFoldDB" id="A0A6J1IBF2"/>
<comment type="subcellular location">
    <subcellularLocation>
        <location evidence="1">Nucleus</location>
    </subcellularLocation>
</comment>
<sequence>MASTQLSLECKVQSYSMLLQYSFGDQHQVPPNSDDFYYKLQEFVSRLEQERLKIDVFKRELPLSVETSRRQLQACKASEAPPSKPVLEEFMPLKNSTTPDDEKPPTILSDKANWMTSLQLWSRANKEYTDPPHSHNNNNSDTRKQRVSNGAFVPFNKDRSLGPGLGVGGGGVKGVAVEMELLEKGEKKEKKNHCGDTNNNVDGGILTATEDRAERGTGEVGLAPTTSSTTTQTHRKARRCWSPDLHRRFVNALRMLGGSQVATPKQIRELMKVDGLTNDEVKSHLQKYRLHTVRRPGLATQASGSPAAHLVVLGLGGLWVPPEYARSPTLYGPPATSHPPSHFYTPASVPHEYYTRTIAPPHLQQHHHQVHLYKGESTKAAQSSPASEVRDTAERSEILEEEKSEGGQNGEDRRIKGRGSWGRRLEGEESNRSEVSLKF</sequence>
<evidence type="ECO:0000256" key="2">
    <source>
        <dbReference type="ARBA" id="ARBA00023015"/>
    </source>
</evidence>
<organism evidence="8 9">
    <name type="scientific">Cucurbita maxima</name>
    <name type="common">Pumpkin</name>
    <name type="synonym">Winter squash</name>
    <dbReference type="NCBI Taxonomy" id="3661"/>
    <lineage>
        <taxon>Eukaryota</taxon>
        <taxon>Viridiplantae</taxon>
        <taxon>Streptophyta</taxon>
        <taxon>Embryophyta</taxon>
        <taxon>Tracheophyta</taxon>
        <taxon>Spermatophyta</taxon>
        <taxon>Magnoliopsida</taxon>
        <taxon>eudicotyledons</taxon>
        <taxon>Gunneridae</taxon>
        <taxon>Pentapetalae</taxon>
        <taxon>rosids</taxon>
        <taxon>fabids</taxon>
        <taxon>Cucurbitales</taxon>
        <taxon>Cucurbitaceae</taxon>
        <taxon>Cucurbiteae</taxon>
        <taxon>Cucurbita</taxon>
    </lineage>
</organism>
<dbReference type="FunFam" id="1.10.10.60:FF:000002">
    <property type="entry name" value="Myb family transcription factor"/>
    <property type="match status" value="1"/>
</dbReference>
<feature type="domain" description="HTH myb-type" evidence="7">
    <location>
        <begin position="233"/>
        <end position="293"/>
    </location>
</feature>
<dbReference type="SUPFAM" id="SSF46689">
    <property type="entry name" value="Homeodomain-like"/>
    <property type="match status" value="1"/>
</dbReference>
<gene>
    <name evidence="9" type="primary">LOC111472005</name>
</gene>
<evidence type="ECO:0000313" key="8">
    <source>
        <dbReference type="Proteomes" id="UP000504608"/>
    </source>
</evidence>
<feature type="region of interest" description="Disordered" evidence="6">
    <location>
        <begin position="218"/>
        <end position="238"/>
    </location>
</feature>
<dbReference type="GO" id="GO:0005634">
    <property type="term" value="C:nucleus"/>
    <property type="evidence" value="ECO:0007669"/>
    <property type="project" value="UniProtKB-SubCell"/>
</dbReference>
<keyword evidence="3" id="KW-0238">DNA-binding</keyword>
<name>A0A6J1IBF2_CUCMA</name>
<evidence type="ECO:0000256" key="4">
    <source>
        <dbReference type="ARBA" id="ARBA00023163"/>
    </source>
</evidence>
<feature type="region of interest" description="Disordered" evidence="6">
    <location>
        <begin position="363"/>
        <end position="439"/>
    </location>
</feature>
<dbReference type="InterPro" id="IPR058673">
    <property type="entry name" value="HHO5-like_N"/>
</dbReference>
<keyword evidence="8" id="KW-1185">Reference proteome</keyword>
<evidence type="ECO:0000256" key="6">
    <source>
        <dbReference type="SAM" id="MobiDB-lite"/>
    </source>
</evidence>
<feature type="compositionally biased region" description="Basic and acidic residues" evidence="6">
    <location>
        <begin position="388"/>
        <end position="398"/>
    </location>
</feature>
<feature type="compositionally biased region" description="Basic and acidic residues" evidence="6">
    <location>
        <begin position="423"/>
        <end position="439"/>
    </location>
</feature>
<evidence type="ECO:0000256" key="1">
    <source>
        <dbReference type="ARBA" id="ARBA00004123"/>
    </source>
</evidence>
<reference evidence="9" key="1">
    <citation type="submission" date="2025-08" db="UniProtKB">
        <authorList>
            <consortium name="RefSeq"/>
        </authorList>
    </citation>
    <scope>IDENTIFICATION</scope>
    <source>
        <tissue evidence="9">Young leaves</tissue>
    </source>
</reference>
<evidence type="ECO:0000259" key="7">
    <source>
        <dbReference type="PROSITE" id="PS51294"/>
    </source>
</evidence>
<proteinExistence type="predicted"/>
<dbReference type="Pfam" id="PF26575">
    <property type="entry name" value="HHO5_N"/>
    <property type="match status" value="1"/>
</dbReference>
<accession>A0A6J1IBF2</accession>
<dbReference type="InterPro" id="IPR044787">
    <property type="entry name" value="HHO5-like"/>
</dbReference>
<keyword evidence="5" id="KW-0539">Nucleus</keyword>
<dbReference type="PANTHER" id="PTHR31003:SF19">
    <property type="entry name" value="MYB FAMILY TRANSCRIPTION FACTOR EFM"/>
    <property type="match status" value="1"/>
</dbReference>
<protein>
    <submittedName>
        <fullName evidence="9">Myb family transcription factor EFM-like isoform X2</fullName>
    </submittedName>
</protein>
<dbReference type="GO" id="GO:0003677">
    <property type="term" value="F:DNA binding"/>
    <property type="evidence" value="ECO:0007669"/>
    <property type="project" value="UniProtKB-KW"/>
</dbReference>
<keyword evidence="4" id="KW-0804">Transcription</keyword>
<dbReference type="InterPro" id="IPR017930">
    <property type="entry name" value="Myb_dom"/>
</dbReference>
<dbReference type="PANTHER" id="PTHR31003">
    <property type="entry name" value="MYB FAMILY TRANSCRIPTION FACTOR"/>
    <property type="match status" value="1"/>
</dbReference>
<evidence type="ECO:0000313" key="9">
    <source>
        <dbReference type="RefSeq" id="XP_022973465.1"/>
    </source>
</evidence>
<feature type="region of interest" description="Disordered" evidence="6">
    <location>
        <begin position="75"/>
        <end position="108"/>
    </location>
</feature>
<dbReference type="Gene3D" id="1.10.10.60">
    <property type="entry name" value="Homeodomain-like"/>
    <property type="match status" value="1"/>
</dbReference>
<dbReference type="Pfam" id="PF00249">
    <property type="entry name" value="Myb_DNA-binding"/>
    <property type="match status" value="1"/>
</dbReference>
<dbReference type="RefSeq" id="XP_022973465.1">
    <property type="nucleotide sequence ID" value="XM_023117697.1"/>
</dbReference>
<evidence type="ECO:0000256" key="5">
    <source>
        <dbReference type="ARBA" id="ARBA00023242"/>
    </source>
</evidence>
<dbReference type="GeneID" id="111472005"/>